<dbReference type="Proteomes" id="UP000271241">
    <property type="component" value="Unassembled WGS sequence"/>
</dbReference>
<evidence type="ECO:0000313" key="4">
    <source>
        <dbReference type="Proteomes" id="UP000271241"/>
    </source>
</evidence>
<proteinExistence type="predicted"/>
<sequence>MTITTTTTTTTQPPLIRPATLETPLAQFNQRLQRFVRYNRRQDFWNTIENMKAEKLEFDATTWDAIATMYANWNEWGSVKATLEERRLAKFPATAATYTALFEANVARYAPDHCEMLMENMNIDMVAMNSTIYDKIIFARARTEPEHALRTLQEMGARGLTPFTSSYASVARAFSHTKEPNVALAVLREGERRGQVPTSSYFDVLESSADGDYMEGVLYCWKALLANKLNVHEGACLKVLRAAAVSGNSELASEVLRHLSTQGYKCGVQHFTPLFEALVKSGDMAAFGVLDLMNETGLPIDSGVVSAWTARLSGSIEALDRGFRLLERLHEPSETGVPGKPIHIALFNSVLTACINLRDAERAAETFQAAGRLGVTPNTDS</sequence>
<dbReference type="AlphaFoldDB" id="A0A4V1IWL1"/>
<name>A0A4V1IWL1_9FUNG</name>
<feature type="domain" description="Pentatricopeptide repeat-containing protein-mitochondrial" evidence="2">
    <location>
        <begin position="233"/>
        <end position="369"/>
    </location>
</feature>
<evidence type="ECO:0000259" key="2">
    <source>
        <dbReference type="Pfam" id="PF23276"/>
    </source>
</evidence>
<dbReference type="Pfam" id="PF23276">
    <property type="entry name" value="TPR_24"/>
    <property type="match status" value="1"/>
</dbReference>
<dbReference type="STRING" id="78915.A0A4V1IWL1"/>
<dbReference type="InterPro" id="IPR050667">
    <property type="entry name" value="PPR-containing_protein"/>
</dbReference>
<organism evidence="3 4">
    <name type="scientific">Thamnocephalis sphaerospora</name>
    <dbReference type="NCBI Taxonomy" id="78915"/>
    <lineage>
        <taxon>Eukaryota</taxon>
        <taxon>Fungi</taxon>
        <taxon>Fungi incertae sedis</taxon>
        <taxon>Zoopagomycota</taxon>
        <taxon>Zoopagomycotina</taxon>
        <taxon>Zoopagomycetes</taxon>
        <taxon>Zoopagales</taxon>
        <taxon>Sigmoideomycetaceae</taxon>
        <taxon>Thamnocephalis</taxon>
    </lineage>
</organism>
<dbReference type="PANTHER" id="PTHR47939:SF1">
    <property type="entry name" value="OS04G0684500 PROTEIN"/>
    <property type="match status" value="1"/>
</dbReference>
<keyword evidence="4" id="KW-1185">Reference proteome</keyword>
<dbReference type="Gene3D" id="1.25.40.10">
    <property type="entry name" value="Tetratricopeptide repeat domain"/>
    <property type="match status" value="2"/>
</dbReference>
<evidence type="ECO:0000256" key="1">
    <source>
        <dbReference type="ARBA" id="ARBA00022737"/>
    </source>
</evidence>
<evidence type="ECO:0000313" key="3">
    <source>
        <dbReference type="EMBL" id="RKP07939.1"/>
    </source>
</evidence>
<reference evidence="4" key="1">
    <citation type="journal article" date="2018" name="Nat. Microbiol.">
        <title>Leveraging single-cell genomics to expand the fungal tree of life.</title>
        <authorList>
            <person name="Ahrendt S.R."/>
            <person name="Quandt C.A."/>
            <person name="Ciobanu D."/>
            <person name="Clum A."/>
            <person name="Salamov A."/>
            <person name="Andreopoulos B."/>
            <person name="Cheng J.F."/>
            <person name="Woyke T."/>
            <person name="Pelin A."/>
            <person name="Henrissat B."/>
            <person name="Reynolds N.K."/>
            <person name="Benny G.L."/>
            <person name="Smith M.E."/>
            <person name="James T.Y."/>
            <person name="Grigoriev I.V."/>
        </authorList>
    </citation>
    <scope>NUCLEOTIDE SEQUENCE [LARGE SCALE GENOMIC DNA]</scope>
    <source>
        <strain evidence="4">RSA 1356</strain>
    </source>
</reference>
<dbReference type="OrthoDB" id="185373at2759"/>
<feature type="non-terminal residue" evidence="3">
    <location>
        <position position="381"/>
    </location>
</feature>
<gene>
    <name evidence="3" type="ORF">THASP1DRAFT_30256</name>
</gene>
<dbReference type="InterPro" id="IPR057027">
    <property type="entry name" value="TPR_mt"/>
</dbReference>
<dbReference type="PANTHER" id="PTHR47939">
    <property type="entry name" value="MEMBRANE-ASSOCIATED SALT-INDUCIBLE PROTEIN-LIKE"/>
    <property type="match status" value="1"/>
</dbReference>
<dbReference type="EMBL" id="KZ992656">
    <property type="protein sequence ID" value="RKP07939.1"/>
    <property type="molecule type" value="Genomic_DNA"/>
</dbReference>
<dbReference type="InterPro" id="IPR011990">
    <property type="entry name" value="TPR-like_helical_dom_sf"/>
</dbReference>
<keyword evidence="1" id="KW-0677">Repeat</keyword>
<accession>A0A4V1IWL1</accession>
<protein>
    <recommendedName>
        <fullName evidence="2">Pentatricopeptide repeat-containing protein-mitochondrial domain-containing protein</fullName>
    </recommendedName>
</protein>